<feature type="region of interest" description="Disordered" evidence="1">
    <location>
        <begin position="1"/>
        <end position="47"/>
    </location>
</feature>
<dbReference type="Proteomes" id="UP000641206">
    <property type="component" value="Unassembled WGS sequence"/>
</dbReference>
<dbReference type="EMBL" id="BMLW01000003">
    <property type="protein sequence ID" value="GGP09229.1"/>
    <property type="molecule type" value="Genomic_DNA"/>
</dbReference>
<proteinExistence type="predicted"/>
<organism evidence="2 3">
    <name type="scientific">Oceanobacillus neutriphilus</name>
    <dbReference type="NCBI Taxonomy" id="531815"/>
    <lineage>
        <taxon>Bacteria</taxon>
        <taxon>Bacillati</taxon>
        <taxon>Bacillota</taxon>
        <taxon>Bacilli</taxon>
        <taxon>Bacillales</taxon>
        <taxon>Bacillaceae</taxon>
        <taxon>Oceanobacillus</taxon>
    </lineage>
</organism>
<evidence type="ECO:0000313" key="2">
    <source>
        <dbReference type="EMBL" id="GGP09229.1"/>
    </source>
</evidence>
<evidence type="ECO:0000313" key="3">
    <source>
        <dbReference type="Proteomes" id="UP000641206"/>
    </source>
</evidence>
<protein>
    <submittedName>
        <fullName evidence="2">Uncharacterized protein</fullName>
    </submittedName>
</protein>
<evidence type="ECO:0000256" key="1">
    <source>
        <dbReference type="SAM" id="MobiDB-lite"/>
    </source>
</evidence>
<keyword evidence="3" id="KW-1185">Reference proteome</keyword>
<name>A0ABQ2NSF8_9BACI</name>
<dbReference type="RefSeq" id="WP_188733587.1">
    <property type="nucleotide sequence ID" value="NZ_BMLW01000003.1"/>
</dbReference>
<sequence length="210" mass="24289">MTEGNNEVAQAEGKDAQQRELKHKEEKQVEGPSSEAREKVKEMTDEEIEELINKNREGNMSGDNLTEEEIEILKAIPAEQFYNIMGMTDDEVKGYIDGYQRNINGIIIGTHKNPTEYEENLLPGKAEFEWIKENYDFDSEYDKESINEILELIDEYNEGNQKAIFSLKYVFYELNEKLNPKSIEETYASDLSLSNTVRIQNGKDPIDENE</sequence>
<feature type="compositionally biased region" description="Basic and acidic residues" evidence="1">
    <location>
        <begin position="12"/>
        <end position="43"/>
    </location>
</feature>
<comment type="caution">
    <text evidence="2">The sequence shown here is derived from an EMBL/GenBank/DDBJ whole genome shotgun (WGS) entry which is preliminary data.</text>
</comment>
<reference evidence="3" key="1">
    <citation type="journal article" date="2019" name="Int. J. Syst. Evol. Microbiol.">
        <title>The Global Catalogue of Microorganisms (GCM) 10K type strain sequencing project: providing services to taxonomists for standard genome sequencing and annotation.</title>
        <authorList>
            <consortium name="The Broad Institute Genomics Platform"/>
            <consortium name="The Broad Institute Genome Sequencing Center for Infectious Disease"/>
            <person name="Wu L."/>
            <person name="Ma J."/>
        </authorList>
    </citation>
    <scope>NUCLEOTIDE SEQUENCE [LARGE SCALE GENOMIC DNA]</scope>
    <source>
        <strain evidence="3">CGMCC 1.7693</strain>
    </source>
</reference>
<gene>
    <name evidence="2" type="ORF">GCM10011346_12460</name>
</gene>
<accession>A0ABQ2NSF8</accession>